<comment type="caution">
    <text evidence="1">The sequence shown here is derived from an EMBL/GenBank/DDBJ whole genome shotgun (WGS) entry which is preliminary data.</text>
</comment>
<gene>
    <name evidence="1" type="ORF">BUE93_03495</name>
</gene>
<dbReference type="EMBL" id="MTBD01000006">
    <property type="protein sequence ID" value="PRP71971.1"/>
    <property type="molecule type" value="Genomic_DNA"/>
</dbReference>
<accession>A0A2S9X8B9</accession>
<evidence type="ECO:0000313" key="1">
    <source>
        <dbReference type="EMBL" id="PRP71971.1"/>
    </source>
</evidence>
<organism evidence="1 2">
    <name type="scientific">Chromobacterium amazonense</name>
    <dbReference type="NCBI Taxonomy" id="1382803"/>
    <lineage>
        <taxon>Bacteria</taxon>
        <taxon>Pseudomonadati</taxon>
        <taxon>Pseudomonadota</taxon>
        <taxon>Betaproteobacteria</taxon>
        <taxon>Neisseriales</taxon>
        <taxon>Chromobacteriaceae</taxon>
        <taxon>Chromobacterium</taxon>
    </lineage>
</organism>
<dbReference type="RefSeq" id="WP_106075838.1">
    <property type="nucleotide sequence ID" value="NZ_MTBD01000006.1"/>
</dbReference>
<dbReference type="AlphaFoldDB" id="A0A2S9X8B9"/>
<proteinExistence type="predicted"/>
<dbReference type="Proteomes" id="UP000239469">
    <property type="component" value="Unassembled WGS sequence"/>
</dbReference>
<protein>
    <submittedName>
        <fullName evidence="1">Uncharacterized protein</fullName>
    </submittedName>
</protein>
<reference evidence="1 2" key="1">
    <citation type="submission" date="2017-01" db="EMBL/GenBank/DDBJ databases">
        <title>New insights into the genetic diversity of Chromobacterium isolated from tropical freshwater lake.</title>
        <authorList>
            <person name="Santos A.B."/>
            <person name="Nascimento A.M."/>
            <person name="Da Silva P.C."/>
        </authorList>
    </citation>
    <scope>NUCLEOTIDE SEQUENCE [LARGE SCALE GENOMIC DNA]</scope>
    <source>
        <strain evidence="1 2">56AF</strain>
    </source>
</reference>
<name>A0A2S9X8B9_9NEIS</name>
<sequence>MSLISEKNNKPIKRNAVMAKKVATTPEDGAALANLAAAKLEQMDGLHWQIDTVKNLRDAARFVLAAPGQARIPKPYDGSADWLAYINRMVNACLSAEQRQAVMAALRTRRSRKRRKLASLEIKGETLDRLQSWQASHGHASLDAAIAALMDMAEPSTTDATK</sequence>
<dbReference type="OrthoDB" id="9180493at2"/>
<evidence type="ECO:0000313" key="2">
    <source>
        <dbReference type="Proteomes" id="UP000239469"/>
    </source>
</evidence>